<evidence type="ECO:0000256" key="12">
    <source>
        <dbReference type="ARBA" id="ARBA00023012"/>
    </source>
</evidence>
<dbReference type="Gene3D" id="1.10.287.130">
    <property type="match status" value="1"/>
</dbReference>
<dbReference type="PROSITE" id="PS50894">
    <property type="entry name" value="HPT"/>
    <property type="match status" value="1"/>
</dbReference>
<dbReference type="SMART" id="SM00304">
    <property type="entry name" value="HAMP"/>
    <property type="match status" value="1"/>
</dbReference>
<keyword evidence="8" id="KW-0547">Nucleotide-binding</keyword>
<dbReference type="InterPro" id="IPR004358">
    <property type="entry name" value="Sig_transdc_His_kin-like_C"/>
</dbReference>
<dbReference type="Gene3D" id="3.40.50.2300">
    <property type="match status" value="2"/>
</dbReference>
<feature type="modified residue" description="Phosphohistidine" evidence="16">
    <location>
        <position position="1048"/>
    </location>
</feature>
<name>A0A1S7LKJ8_MAGMO</name>
<evidence type="ECO:0000259" key="20">
    <source>
        <dbReference type="PROSITE" id="PS50110"/>
    </source>
</evidence>
<keyword evidence="10" id="KW-0067">ATP-binding</keyword>
<evidence type="ECO:0000256" key="17">
    <source>
        <dbReference type="PROSITE-ProRule" id="PRU00169"/>
    </source>
</evidence>
<dbReference type="CDD" id="cd16922">
    <property type="entry name" value="HATPase_EvgS-ArcB-TorS-like"/>
    <property type="match status" value="1"/>
</dbReference>
<dbReference type="Gene3D" id="3.30.565.10">
    <property type="entry name" value="Histidine kinase-like ATPase, C-terminal domain"/>
    <property type="match status" value="1"/>
</dbReference>
<feature type="domain" description="Response regulatory" evidence="20">
    <location>
        <begin position="845"/>
        <end position="963"/>
    </location>
</feature>
<evidence type="ECO:0000256" key="2">
    <source>
        <dbReference type="ARBA" id="ARBA00004651"/>
    </source>
</evidence>
<dbReference type="Pfam" id="PF00512">
    <property type="entry name" value="HisKA"/>
    <property type="match status" value="1"/>
</dbReference>
<dbReference type="InterPro" id="IPR005467">
    <property type="entry name" value="His_kinase_dom"/>
</dbReference>
<dbReference type="PROSITE" id="PS50109">
    <property type="entry name" value="HIS_KIN"/>
    <property type="match status" value="1"/>
</dbReference>
<dbReference type="Gene3D" id="3.30.450.20">
    <property type="entry name" value="PAS domain"/>
    <property type="match status" value="1"/>
</dbReference>
<dbReference type="GO" id="GO:0005524">
    <property type="term" value="F:ATP binding"/>
    <property type="evidence" value="ECO:0007669"/>
    <property type="project" value="UniProtKB-KW"/>
</dbReference>
<evidence type="ECO:0000256" key="9">
    <source>
        <dbReference type="ARBA" id="ARBA00022777"/>
    </source>
</evidence>
<feature type="transmembrane region" description="Helical" evidence="18">
    <location>
        <begin position="7"/>
        <end position="30"/>
    </location>
</feature>
<dbReference type="SMART" id="SM00387">
    <property type="entry name" value="HATPase_c"/>
    <property type="match status" value="1"/>
</dbReference>
<feature type="domain" description="HAMP" evidence="22">
    <location>
        <begin position="260"/>
        <end position="312"/>
    </location>
</feature>
<dbReference type="PRINTS" id="PR00344">
    <property type="entry name" value="BCTRLSENSOR"/>
</dbReference>
<evidence type="ECO:0000259" key="21">
    <source>
        <dbReference type="PROSITE" id="PS50113"/>
    </source>
</evidence>
<dbReference type="FunFam" id="1.10.287.130:FF:000002">
    <property type="entry name" value="Two-component osmosensing histidine kinase"/>
    <property type="match status" value="1"/>
</dbReference>
<dbReference type="SUPFAM" id="SSF47226">
    <property type="entry name" value="Histidine-containing phosphotransfer domain, HPT domain"/>
    <property type="match status" value="1"/>
</dbReference>
<evidence type="ECO:0000256" key="5">
    <source>
        <dbReference type="ARBA" id="ARBA00022553"/>
    </source>
</evidence>
<evidence type="ECO:0000256" key="15">
    <source>
        <dbReference type="ARBA" id="ARBA00068150"/>
    </source>
</evidence>
<keyword evidence="4" id="KW-1003">Cell membrane</keyword>
<evidence type="ECO:0000256" key="18">
    <source>
        <dbReference type="SAM" id="Phobius"/>
    </source>
</evidence>
<dbReference type="PROSITE" id="PS50885">
    <property type="entry name" value="HAMP"/>
    <property type="match status" value="1"/>
</dbReference>
<dbReference type="InterPro" id="IPR036097">
    <property type="entry name" value="HisK_dim/P_sf"/>
</dbReference>
<evidence type="ECO:0000259" key="23">
    <source>
        <dbReference type="PROSITE" id="PS50894"/>
    </source>
</evidence>
<evidence type="ECO:0000256" key="6">
    <source>
        <dbReference type="ARBA" id="ARBA00022679"/>
    </source>
</evidence>
<dbReference type="PROSITE" id="PS50113">
    <property type="entry name" value="PAC"/>
    <property type="match status" value="1"/>
</dbReference>
<dbReference type="SUPFAM" id="SSF47384">
    <property type="entry name" value="Homodimeric domain of signal transducing histidine kinase"/>
    <property type="match status" value="1"/>
</dbReference>
<dbReference type="CDD" id="cd17546">
    <property type="entry name" value="REC_hyHK_CKI1_RcsC-like"/>
    <property type="match status" value="1"/>
</dbReference>
<dbReference type="InterPro" id="IPR036890">
    <property type="entry name" value="HATPase_C_sf"/>
</dbReference>
<organism evidence="24">
    <name type="scientific">Magnetococcus massalia (strain MO-1)</name>
    <dbReference type="NCBI Taxonomy" id="451514"/>
    <lineage>
        <taxon>Bacteria</taxon>
        <taxon>Pseudomonadati</taxon>
        <taxon>Pseudomonadota</taxon>
        <taxon>Magnetococcia</taxon>
        <taxon>Magnetococcales</taxon>
        <taxon>Magnetococcaceae</taxon>
        <taxon>Magnetococcus</taxon>
    </lineage>
</organism>
<dbReference type="SUPFAM" id="SSF52172">
    <property type="entry name" value="CheY-like"/>
    <property type="match status" value="2"/>
</dbReference>
<dbReference type="InterPro" id="IPR001789">
    <property type="entry name" value="Sig_transdc_resp-reg_receiver"/>
</dbReference>
<dbReference type="InterPro" id="IPR008207">
    <property type="entry name" value="Sig_transdc_His_kin_Hpt_dom"/>
</dbReference>
<dbReference type="SMART" id="SM00388">
    <property type="entry name" value="HisKA"/>
    <property type="match status" value="1"/>
</dbReference>
<dbReference type="InterPro" id="IPR011006">
    <property type="entry name" value="CheY-like_superfamily"/>
</dbReference>
<dbReference type="SUPFAM" id="SSF55874">
    <property type="entry name" value="ATPase domain of HSP90 chaperone/DNA topoisomerase II/histidine kinase"/>
    <property type="match status" value="1"/>
</dbReference>
<dbReference type="GO" id="GO:0000155">
    <property type="term" value="F:phosphorelay sensor kinase activity"/>
    <property type="evidence" value="ECO:0007669"/>
    <property type="project" value="InterPro"/>
</dbReference>
<evidence type="ECO:0000313" key="24">
    <source>
        <dbReference type="EMBL" id="CRH07390.1"/>
    </source>
</evidence>
<keyword evidence="13 18" id="KW-0472">Membrane</keyword>
<keyword evidence="6 24" id="KW-0808">Transferase</keyword>
<dbReference type="InterPro" id="IPR003661">
    <property type="entry name" value="HisK_dim/P_dom"/>
</dbReference>
<comment type="subunit">
    <text evidence="14">At low DSF concentrations, interacts with RpfF.</text>
</comment>
<dbReference type="Pfam" id="PF02518">
    <property type="entry name" value="HATPase_c"/>
    <property type="match status" value="1"/>
</dbReference>
<dbReference type="Pfam" id="PF00072">
    <property type="entry name" value="Response_reg"/>
    <property type="match status" value="1"/>
</dbReference>
<dbReference type="EC" id="2.7.13.3" evidence="3"/>
<evidence type="ECO:0000256" key="4">
    <source>
        <dbReference type="ARBA" id="ARBA00022475"/>
    </source>
</evidence>
<keyword evidence="5 17" id="KW-0597">Phosphoprotein</keyword>
<gene>
    <name evidence="24" type="ORF">MAGMO_3251</name>
</gene>
<dbReference type="PROSITE" id="PS50110">
    <property type="entry name" value="RESPONSE_REGULATORY"/>
    <property type="match status" value="2"/>
</dbReference>
<dbReference type="Pfam" id="PF01627">
    <property type="entry name" value="Hpt"/>
    <property type="match status" value="1"/>
</dbReference>
<evidence type="ECO:0000256" key="3">
    <source>
        <dbReference type="ARBA" id="ARBA00012438"/>
    </source>
</evidence>
<feature type="domain" description="Response regulatory" evidence="20">
    <location>
        <begin position="690"/>
        <end position="816"/>
    </location>
</feature>
<sequence>MKIRNKLFLAFTGMAMFVLLLSAIVITFNLEMQEQVDELSNSNIIELRSAHQVELSVQRIKSNLREILVEIYELATVSQHPHPSHTPEMAQLSNPQEDIAYGVRVVKKHTKSIEGVLVQWQKAIEVAMDSSEFEEELVRGLDEEDELEEIEELRHEVEEYVSLSKQFIARVQAIDWQNQQSVAELVKHARQFRILFESKIEPLSRELQDEVMEARHETSAEIYDVIGIIERDLVNTTLSSIILATLASITALLTGFYISRSIAKPVEKLESAAKQISLGDYSAQVTVESEDEIAQLASAFNTMAGNLSFIDGTLNTMNDLLVIMDPEGNVIRLNRPDLLKLKAHHLSTLHLETLLVRPDHARVLLDTVTINTSSIPAQELTLKCTDGEALITLCSFAMQRTQDGQLKYIIMVAKEIGAFRAARQELQQKEAELMAAQLANESKSEFLANMSHEIRTPMNAVTGLTELALQTNLTGKSRDYLVKINHASRSLIRVINDILDYSKIDAGKLELDYQNFLLRDLFDRISNLFSANADEKGLELIMVMDRECSYVLRGDAFRLEQILMNLVSNALKFTEQGEVEIGVEQSEASEQLVKLSLYVRDSGIGMSQEQVDKMFQSFSQADTSVTRKYGGTGLGLSISKRLAEMMGGTIRVESRLNQGSTFHLTVQLQRVMEEEREDDLRLPQALQQSRALVVDDCPATGSALSQMLTLFRFQAHSTTTLEQAEQQLQQAIDRQQPYSLLVIDSVMPGLEIGQTLDRLNSLVKQMDHGDGCKTLVLTGYGQHDAVKAWSKDREVAAFVSKPVTCSLFFDTIMDAFGLQTNKLFRPGHESIDHTAMISKKVAGKRVLVAEDNHINQQVARELLEQIGLIVDVVENGQLAIEALNSAQQPYDLLFMDLQMPKMDGYTATKKIRAMGGFGAIPIIAMTAHAMVSDREKCLVAGMNDHISKPIERKQLYLTVLRWLNPFEVATYSQEMLDAPVQSQQSLLLFDLPGIDMQDAMTRFGNNSKLYLSLLAELKRDYADVAQQIADALDPASGVDLDRAKYLTHSLKGFAGNLAARELADTAFALEISIQEHNGQMQQESLQRLTLSLEQTLSAVDSLLENMPAEVRDEKGEAVAADPAQLEALIRQLASELYGHNFQSQATFDKLAPLLERGDEKIAQLATEIADSIDTIEFKQAREALEALAQRLDIPLEEA</sequence>
<dbReference type="Gene3D" id="6.10.340.10">
    <property type="match status" value="1"/>
</dbReference>
<dbReference type="InterPro" id="IPR036641">
    <property type="entry name" value="HPT_dom_sf"/>
</dbReference>
<evidence type="ECO:0000256" key="14">
    <source>
        <dbReference type="ARBA" id="ARBA00064003"/>
    </source>
</evidence>
<keyword evidence="11 18" id="KW-1133">Transmembrane helix</keyword>
<dbReference type="SUPFAM" id="SSF158472">
    <property type="entry name" value="HAMP domain-like"/>
    <property type="match status" value="1"/>
</dbReference>
<protein>
    <recommendedName>
        <fullName evidence="15">Sensory/regulatory protein RpfC</fullName>
        <ecNumber evidence="3">2.7.13.3</ecNumber>
    </recommendedName>
</protein>
<comment type="catalytic activity">
    <reaction evidence="1">
        <text>ATP + protein L-histidine = ADP + protein N-phospho-L-histidine.</text>
        <dbReference type="EC" id="2.7.13.3"/>
    </reaction>
</comment>
<dbReference type="AlphaFoldDB" id="A0A1S7LKJ8"/>
<dbReference type="InterPro" id="IPR000700">
    <property type="entry name" value="PAS-assoc_C"/>
</dbReference>
<dbReference type="SMART" id="SM00448">
    <property type="entry name" value="REC"/>
    <property type="match status" value="2"/>
</dbReference>
<keyword evidence="9 24" id="KW-0418">Kinase</keyword>
<dbReference type="InterPro" id="IPR003660">
    <property type="entry name" value="HAMP_dom"/>
</dbReference>
<proteinExistence type="predicted"/>
<evidence type="ECO:0000256" key="16">
    <source>
        <dbReference type="PROSITE-ProRule" id="PRU00110"/>
    </source>
</evidence>
<dbReference type="PANTHER" id="PTHR45339">
    <property type="entry name" value="HYBRID SIGNAL TRANSDUCTION HISTIDINE KINASE J"/>
    <property type="match status" value="1"/>
</dbReference>
<dbReference type="FunFam" id="3.30.565.10:FF:000010">
    <property type="entry name" value="Sensor histidine kinase RcsC"/>
    <property type="match status" value="1"/>
</dbReference>
<evidence type="ECO:0000259" key="22">
    <source>
        <dbReference type="PROSITE" id="PS50885"/>
    </source>
</evidence>
<dbReference type="GO" id="GO:0005886">
    <property type="term" value="C:plasma membrane"/>
    <property type="evidence" value="ECO:0007669"/>
    <property type="project" value="UniProtKB-SubCell"/>
</dbReference>
<feature type="domain" description="Histidine kinase" evidence="19">
    <location>
        <begin position="449"/>
        <end position="670"/>
    </location>
</feature>
<comment type="subcellular location">
    <subcellularLocation>
        <location evidence="2">Cell membrane</location>
        <topology evidence="2">Multi-pass membrane protein</topology>
    </subcellularLocation>
</comment>
<evidence type="ECO:0000259" key="19">
    <source>
        <dbReference type="PROSITE" id="PS50109"/>
    </source>
</evidence>
<keyword evidence="12" id="KW-0902">Two-component regulatory system</keyword>
<dbReference type="CDD" id="cd00082">
    <property type="entry name" value="HisKA"/>
    <property type="match status" value="1"/>
</dbReference>
<evidence type="ECO:0000256" key="10">
    <source>
        <dbReference type="ARBA" id="ARBA00022840"/>
    </source>
</evidence>
<dbReference type="Gene3D" id="1.20.120.160">
    <property type="entry name" value="HPT domain"/>
    <property type="match status" value="1"/>
</dbReference>
<dbReference type="Pfam" id="PF00672">
    <property type="entry name" value="HAMP"/>
    <property type="match status" value="1"/>
</dbReference>
<feature type="modified residue" description="4-aspartylphosphate" evidence="17">
    <location>
        <position position="744"/>
    </location>
</feature>
<evidence type="ECO:0000256" key="7">
    <source>
        <dbReference type="ARBA" id="ARBA00022692"/>
    </source>
</evidence>
<evidence type="ECO:0000256" key="11">
    <source>
        <dbReference type="ARBA" id="ARBA00022989"/>
    </source>
</evidence>
<feature type="domain" description="PAC" evidence="21">
    <location>
        <begin position="376"/>
        <end position="428"/>
    </location>
</feature>
<dbReference type="CDD" id="cd06225">
    <property type="entry name" value="HAMP"/>
    <property type="match status" value="1"/>
</dbReference>
<dbReference type="PANTHER" id="PTHR45339:SF1">
    <property type="entry name" value="HYBRID SIGNAL TRANSDUCTION HISTIDINE KINASE J"/>
    <property type="match status" value="1"/>
</dbReference>
<dbReference type="EMBL" id="LO017727">
    <property type="protein sequence ID" value="CRH07390.1"/>
    <property type="molecule type" value="Genomic_DNA"/>
</dbReference>
<evidence type="ECO:0000256" key="1">
    <source>
        <dbReference type="ARBA" id="ARBA00000085"/>
    </source>
</evidence>
<reference evidence="24" key="1">
    <citation type="submission" date="2015-04" db="EMBL/GenBank/DDBJ databases">
        <authorList>
            <person name="Syromyatnikov M.Y."/>
            <person name="Popov V.N."/>
        </authorList>
    </citation>
    <scope>NUCLEOTIDE SEQUENCE</scope>
    <source>
        <strain evidence="24">MO-1</strain>
    </source>
</reference>
<accession>A0A1S7LKJ8</accession>
<feature type="domain" description="HPt" evidence="23">
    <location>
        <begin position="1006"/>
        <end position="1106"/>
    </location>
</feature>
<feature type="modified residue" description="4-aspartylphosphate" evidence="17">
    <location>
        <position position="896"/>
    </location>
</feature>
<dbReference type="InterPro" id="IPR003594">
    <property type="entry name" value="HATPase_dom"/>
</dbReference>
<evidence type="ECO:0000256" key="8">
    <source>
        <dbReference type="ARBA" id="ARBA00022741"/>
    </source>
</evidence>
<evidence type="ECO:0000256" key="13">
    <source>
        <dbReference type="ARBA" id="ARBA00023136"/>
    </source>
</evidence>
<keyword evidence="7 18" id="KW-0812">Transmembrane</keyword>